<evidence type="ECO:0000256" key="4">
    <source>
        <dbReference type="SAM" id="MobiDB-lite"/>
    </source>
</evidence>
<dbReference type="SUPFAM" id="SSF49265">
    <property type="entry name" value="Fibronectin type III"/>
    <property type="match status" value="1"/>
</dbReference>
<reference evidence="7 8" key="1">
    <citation type="submission" date="2019-03" db="EMBL/GenBank/DDBJ databases">
        <title>First draft genome of Liparis tanakae, snailfish: a comprehensive survey of snailfish specific genes.</title>
        <authorList>
            <person name="Kim W."/>
            <person name="Song I."/>
            <person name="Jeong J.-H."/>
            <person name="Kim D."/>
            <person name="Kim S."/>
            <person name="Ryu S."/>
            <person name="Song J.Y."/>
            <person name="Lee S.K."/>
        </authorList>
    </citation>
    <scope>NUCLEOTIDE SEQUENCE [LARGE SCALE GENOMIC DNA]</scope>
    <source>
        <tissue evidence="7">Muscle</tissue>
    </source>
</reference>
<keyword evidence="1 5" id="KW-0732">Signal</keyword>
<keyword evidence="3" id="KW-0325">Glycoprotein</keyword>
<protein>
    <recommendedName>
        <fullName evidence="6">Growth hormone/erythropoietin receptor ligand binding domain-containing protein</fullName>
    </recommendedName>
</protein>
<evidence type="ECO:0000313" key="8">
    <source>
        <dbReference type="Proteomes" id="UP000314294"/>
    </source>
</evidence>
<dbReference type="InterPro" id="IPR015152">
    <property type="entry name" value="Growth/epo_recpt_lig-bind"/>
</dbReference>
<feature type="region of interest" description="Disordered" evidence="4">
    <location>
        <begin position="80"/>
        <end position="112"/>
    </location>
</feature>
<evidence type="ECO:0000256" key="2">
    <source>
        <dbReference type="ARBA" id="ARBA00023170"/>
    </source>
</evidence>
<evidence type="ECO:0000256" key="5">
    <source>
        <dbReference type="SAM" id="SignalP"/>
    </source>
</evidence>
<evidence type="ECO:0000259" key="6">
    <source>
        <dbReference type="Pfam" id="PF09067"/>
    </source>
</evidence>
<organism evidence="7 8">
    <name type="scientific">Liparis tanakae</name>
    <name type="common">Tanaka's snailfish</name>
    <dbReference type="NCBI Taxonomy" id="230148"/>
    <lineage>
        <taxon>Eukaryota</taxon>
        <taxon>Metazoa</taxon>
        <taxon>Chordata</taxon>
        <taxon>Craniata</taxon>
        <taxon>Vertebrata</taxon>
        <taxon>Euteleostomi</taxon>
        <taxon>Actinopterygii</taxon>
        <taxon>Neopterygii</taxon>
        <taxon>Teleostei</taxon>
        <taxon>Neoteleostei</taxon>
        <taxon>Acanthomorphata</taxon>
        <taxon>Eupercaria</taxon>
        <taxon>Perciformes</taxon>
        <taxon>Cottioidei</taxon>
        <taxon>Cottales</taxon>
        <taxon>Liparidae</taxon>
        <taxon>Liparis</taxon>
    </lineage>
</organism>
<dbReference type="Gene3D" id="2.60.40.10">
    <property type="entry name" value="Immunoglobulins"/>
    <property type="match status" value="1"/>
</dbReference>
<sequence>MNLPSRWESLLLGLWIQVGFVPGTQCEDAAVRHLSMEDVLLLKDEQDPKCFTRTERDFTCFFETADNRTYDLLYKFESSDVPAASSQRDTGRRAAVRGVGRSPPVSVRSPEV</sequence>
<feature type="chain" id="PRO_5021326909" description="Growth hormone/erythropoietin receptor ligand binding domain-containing protein" evidence="5">
    <location>
        <begin position="27"/>
        <end position="112"/>
    </location>
</feature>
<keyword evidence="2" id="KW-0675">Receptor</keyword>
<dbReference type="AlphaFoldDB" id="A0A4Z2FTM3"/>
<feature type="signal peptide" evidence="5">
    <location>
        <begin position="1"/>
        <end position="26"/>
    </location>
</feature>
<dbReference type="InterPro" id="IPR036116">
    <property type="entry name" value="FN3_sf"/>
</dbReference>
<feature type="domain" description="Growth hormone/erythropoietin receptor ligand binding" evidence="6">
    <location>
        <begin position="37"/>
        <end position="81"/>
    </location>
</feature>
<dbReference type="Proteomes" id="UP000314294">
    <property type="component" value="Unassembled WGS sequence"/>
</dbReference>
<accession>A0A4Z2FTM3</accession>
<proteinExistence type="predicted"/>
<name>A0A4Z2FTM3_9TELE</name>
<dbReference type="OrthoDB" id="8608526at2759"/>
<gene>
    <name evidence="7" type="ORF">EYF80_045612</name>
</gene>
<evidence type="ECO:0000313" key="7">
    <source>
        <dbReference type="EMBL" id="TNN44195.1"/>
    </source>
</evidence>
<keyword evidence="8" id="KW-1185">Reference proteome</keyword>
<evidence type="ECO:0000256" key="3">
    <source>
        <dbReference type="ARBA" id="ARBA00023180"/>
    </source>
</evidence>
<dbReference type="InterPro" id="IPR013783">
    <property type="entry name" value="Ig-like_fold"/>
</dbReference>
<dbReference type="EMBL" id="SRLO01000918">
    <property type="protein sequence ID" value="TNN44195.1"/>
    <property type="molecule type" value="Genomic_DNA"/>
</dbReference>
<evidence type="ECO:0000256" key="1">
    <source>
        <dbReference type="ARBA" id="ARBA00022729"/>
    </source>
</evidence>
<comment type="caution">
    <text evidence="7">The sequence shown here is derived from an EMBL/GenBank/DDBJ whole genome shotgun (WGS) entry which is preliminary data.</text>
</comment>
<dbReference type="Pfam" id="PF09067">
    <property type="entry name" value="EpoR_lig-bind"/>
    <property type="match status" value="1"/>
</dbReference>